<feature type="transmembrane region" description="Helical" evidence="9">
    <location>
        <begin position="61"/>
        <end position="92"/>
    </location>
</feature>
<keyword evidence="6" id="KW-0418">Kinase</keyword>
<name>A0A967E7U0_9MICO</name>
<dbReference type="GO" id="GO:0000155">
    <property type="term" value="F:phosphorelay sensor kinase activity"/>
    <property type="evidence" value="ECO:0007669"/>
    <property type="project" value="InterPro"/>
</dbReference>
<dbReference type="GO" id="GO:0005524">
    <property type="term" value="F:ATP binding"/>
    <property type="evidence" value="ECO:0007669"/>
    <property type="project" value="UniProtKB-KW"/>
</dbReference>
<dbReference type="GO" id="GO:0046983">
    <property type="term" value="F:protein dimerization activity"/>
    <property type="evidence" value="ECO:0007669"/>
    <property type="project" value="InterPro"/>
</dbReference>
<evidence type="ECO:0000256" key="1">
    <source>
        <dbReference type="ARBA" id="ARBA00000085"/>
    </source>
</evidence>
<dbReference type="GO" id="GO:0016020">
    <property type="term" value="C:membrane"/>
    <property type="evidence" value="ECO:0007669"/>
    <property type="project" value="InterPro"/>
</dbReference>
<dbReference type="Pfam" id="PF02518">
    <property type="entry name" value="HATPase_c"/>
    <property type="match status" value="1"/>
</dbReference>
<dbReference type="InterPro" id="IPR003594">
    <property type="entry name" value="HATPase_dom"/>
</dbReference>
<feature type="domain" description="Signal transduction histidine kinase subgroup 3 dimerisation and phosphoacceptor" evidence="11">
    <location>
        <begin position="177"/>
        <end position="232"/>
    </location>
</feature>
<reference evidence="12" key="1">
    <citation type="submission" date="2020-03" db="EMBL/GenBank/DDBJ databases">
        <title>Draft sequencing of Calidifontibacter sp. DB0510.</title>
        <authorList>
            <person name="Kim D.-U."/>
        </authorList>
    </citation>
    <scope>NUCLEOTIDE SEQUENCE</scope>
    <source>
        <strain evidence="12">DB0510</strain>
    </source>
</reference>
<keyword evidence="5" id="KW-0547">Nucleotide-binding</keyword>
<feature type="transmembrane region" description="Helical" evidence="9">
    <location>
        <begin position="128"/>
        <end position="148"/>
    </location>
</feature>
<dbReference type="Gene3D" id="1.20.5.1930">
    <property type="match status" value="1"/>
</dbReference>
<evidence type="ECO:0000256" key="7">
    <source>
        <dbReference type="ARBA" id="ARBA00022840"/>
    </source>
</evidence>
<evidence type="ECO:0000313" key="13">
    <source>
        <dbReference type="Proteomes" id="UP000744769"/>
    </source>
</evidence>
<comment type="caution">
    <text evidence="12">The sequence shown here is derived from an EMBL/GenBank/DDBJ whole genome shotgun (WGS) entry which is preliminary data.</text>
</comment>
<evidence type="ECO:0000313" key="12">
    <source>
        <dbReference type="EMBL" id="NHN54497.1"/>
    </source>
</evidence>
<comment type="catalytic activity">
    <reaction evidence="1">
        <text>ATP + protein L-histidine = ADP + protein N-phospho-L-histidine.</text>
        <dbReference type="EC" id="2.7.13.3"/>
    </reaction>
</comment>
<feature type="domain" description="Histidine kinase/HSP90-like ATPase" evidence="10">
    <location>
        <begin position="277"/>
        <end position="356"/>
    </location>
</feature>
<dbReference type="SUPFAM" id="SSF55874">
    <property type="entry name" value="ATPase domain of HSP90 chaperone/DNA topoisomerase II/histidine kinase"/>
    <property type="match status" value="1"/>
</dbReference>
<evidence type="ECO:0000256" key="5">
    <source>
        <dbReference type="ARBA" id="ARBA00022741"/>
    </source>
</evidence>
<dbReference type="Proteomes" id="UP000744769">
    <property type="component" value="Unassembled WGS sequence"/>
</dbReference>
<evidence type="ECO:0000256" key="3">
    <source>
        <dbReference type="ARBA" id="ARBA00022553"/>
    </source>
</evidence>
<evidence type="ECO:0000256" key="2">
    <source>
        <dbReference type="ARBA" id="ARBA00012438"/>
    </source>
</evidence>
<evidence type="ECO:0000259" key="11">
    <source>
        <dbReference type="Pfam" id="PF07730"/>
    </source>
</evidence>
<gene>
    <name evidence="12" type="ORF">G9U51_01715</name>
</gene>
<organism evidence="12 13">
    <name type="scientific">Metallococcus carri</name>
    <dbReference type="NCBI Taxonomy" id="1656884"/>
    <lineage>
        <taxon>Bacteria</taxon>
        <taxon>Bacillati</taxon>
        <taxon>Actinomycetota</taxon>
        <taxon>Actinomycetes</taxon>
        <taxon>Micrococcales</taxon>
        <taxon>Dermacoccaceae</taxon>
        <taxon>Metallococcus</taxon>
    </lineage>
</organism>
<keyword evidence="4" id="KW-0808">Transferase</keyword>
<feature type="transmembrane region" description="Helical" evidence="9">
    <location>
        <begin position="104"/>
        <end position="122"/>
    </location>
</feature>
<keyword evidence="3" id="KW-0597">Phosphoprotein</keyword>
<dbReference type="AlphaFoldDB" id="A0A967E7U0"/>
<keyword evidence="8" id="KW-0902">Two-component regulatory system</keyword>
<evidence type="ECO:0000256" key="9">
    <source>
        <dbReference type="SAM" id="Phobius"/>
    </source>
</evidence>
<keyword evidence="9" id="KW-0472">Membrane</keyword>
<evidence type="ECO:0000256" key="6">
    <source>
        <dbReference type="ARBA" id="ARBA00022777"/>
    </source>
</evidence>
<evidence type="ECO:0000259" key="10">
    <source>
        <dbReference type="Pfam" id="PF02518"/>
    </source>
</evidence>
<evidence type="ECO:0000256" key="4">
    <source>
        <dbReference type="ARBA" id="ARBA00022679"/>
    </source>
</evidence>
<dbReference type="InterPro" id="IPR036890">
    <property type="entry name" value="HATPase_C_sf"/>
</dbReference>
<dbReference type="Pfam" id="PF07730">
    <property type="entry name" value="HisKA_3"/>
    <property type="match status" value="1"/>
</dbReference>
<dbReference type="PANTHER" id="PTHR24421:SF10">
    <property type="entry name" value="NITRATE_NITRITE SENSOR PROTEIN NARQ"/>
    <property type="match status" value="1"/>
</dbReference>
<dbReference type="InterPro" id="IPR011712">
    <property type="entry name" value="Sig_transdc_His_kin_sub3_dim/P"/>
</dbReference>
<dbReference type="EMBL" id="JAAOIV010000001">
    <property type="protein sequence ID" value="NHN54497.1"/>
    <property type="molecule type" value="Genomic_DNA"/>
</dbReference>
<dbReference type="InterPro" id="IPR050482">
    <property type="entry name" value="Sensor_HK_TwoCompSys"/>
</dbReference>
<keyword evidence="13" id="KW-1185">Reference proteome</keyword>
<dbReference type="RefSeq" id="WP_166192153.1">
    <property type="nucleotide sequence ID" value="NZ_JAAOIV010000001.1"/>
</dbReference>
<sequence>MTHARRPAVVDLLIVGALLALMILAVPRIPAHGDGRAPDWFAAVLGAIASLALLLRRVNPWAMVLGVGLALSVYLALGYAGSPALLPAIVAVVGFGLERPRRELYAVTAAYAVAFGLWSVVRMPSVEIGQVAGVIIWAVGAALLADVLRSRTERRRSAEREAAAARQQALADQQLAVARDLHDTIGHQLTVIHVQAAVLERTAPSEAASVIRASAATALDELNEIVRSMRAQAATTVARHGVTDLPHLVEDARRGGVNVDLRMPSQLPPIRTEVDVAAYRLVQEGLTNVLRYAAGADVEVTVVAGRELRITVSDNGTRDRETAAIRGAGHGLKGLAERVTATGGTVDFGPRAARGFRLDGRWGSGWQA</sequence>
<dbReference type="PANTHER" id="PTHR24421">
    <property type="entry name" value="NITRATE/NITRITE SENSOR PROTEIN NARX-RELATED"/>
    <property type="match status" value="1"/>
</dbReference>
<accession>A0A967E7U0</accession>
<dbReference type="CDD" id="cd16917">
    <property type="entry name" value="HATPase_UhpB-NarQ-NarX-like"/>
    <property type="match status" value="1"/>
</dbReference>
<keyword evidence="9" id="KW-0812">Transmembrane</keyword>
<protein>
    <recommendedName>
        <fullName evidence="2">histidine kinase</fullName>
        <ecNumber evidence="2">2.7.13.3</ecNumber>
    </recommendedName>
</protein>
<evidence type="ECO:0000256" key="8">
    <source>
        <dbReference type="ARBA" id="ARBA00023012"/>
    </source>
</evidence>
<feature type="transmembrane region" description="Helical" evidence="9">
    <location>
        <begin position="6"/>
        <end position="26"/>
    </location>
</feature>
<dbReference type="Gene3D" id="3.30.565.10">
    <property type="entry name" value="Histidine kinase-like ATPase, C-terminal domain"/>
    <property type="match status" value="1"/>
</dbReference>
<keyword evidence="7" id="KW-0067">ATP-binding</keyword>
<proteinExistence type="predicted"/>
<keyword evidence="9" id="KW-1133">Transmembrane helix</keyword>
<dbReference type="EC" id="2.7.13.3" evidence="2"/>